<dbReference type="KEGG" id="dti:Desti_3107"/>
<gene>
    <name evidence="1" type="ordered locus">Desti_3107</name>
</gene>
<organism evidence="1 2">
    <name type="scientific">Desulfomonile tiedjei (strain ATCC 49306 / DSM 6799 / DCB-1)</name>
    <dbReference type="NCBI Taxonomy" id="706587"/>
    <lineage>
        <taxon>Bacteria</taxon>
        <taxon>Pseudomonadati</taxon>
        <taxon>Thermodesulfobacteriota</taxon>
        <taxon>Desulfomonilia</taxon>
        <taxon>Desulfomonilales</taxon>
        <taxon>Desulfomonilaceae</taxon>
        <taxon>Desulfomonile</taxon>
    </lineage>
</organism>
<dbReference type="Proteomes" id="UP000006055">
    <property type="component" value="Chromosome"/>
</dbReference>
<dbReference type="OrthoDB" id="5518286at2"/>
<name>I4C878_DESTA</name>
<dbReference type="EMBL" id="CP003360">
    <property type="protein sequence ID" value="AFM25769.1"/>
    <property type="molecule type" value="Genomic_DNA"/>
</dbReference>
<evidence type="ECO:0000313" key="2">
    <source>
        <dbReference type="Proteomes" id="UP000006055"/>
    </source>
</evidence>
<evidence type="ECO:0000313" key="1">
    <source>
        <dbReference type="EMBL" id="AFM25769.1"/>
    </source>
</evidence>
<dbReference type="eggNOG" id="ENOG5033IJD">
    <property type="taxonomic scope" value="Bacteria"/>
</dbReference>
<proteinExistence type="predicted"/>
<protein>
    <submittedName>
        <fullName evidence="1">Uncharacterized protein</fullName>
    </submittedName>
</protein>
<dbReference type="RefSeq" id="WP_014810906.1">
    <property type="nucleotide sequence ID" value="NC_018025.1"/>
</dbReference>
<dbReference type="AlphaFoldDB" id="I4C878"/>
<dbReference type="HOGENOM" id="CLU_2272883_0_0_7"/>
<sequence>MTDLQDAIREENRRIRLLRIMSDLTVQVLMSGRLSASEAASLIDGVKTFALKLFPGKDQTFDLIHMPRFRRALRESGTYDREKPTLVVYHGFETGDHSGERN</sequence>
<accession>I4C878</accession>
<reference evidence="2" key="1">
    <citation type="submission" date="2012-06" db="EMBL/GenBank/DDBJ databases">
        <title>Complete sequence of chromosome of Desulfomonile tiedjei DSM 6799.</title>
        <authorList>
            <person name="Lucas S."/>
            <person name="Copeland A."/>
            <person name="Lapidus A."/>
            <person name="Glavina del Rio T."/>
            <person name="Dalin E."/>
            <person name="Tice H."/>
            <person name="Bruce D."/>
            <person name="Goodwin L."/>
            <person name="Pitluck S."/>
            <person name="Peters L."/>
            <person name="Ovchinnikova G."/>
            <person name="Zeytun A."/>
            <person name="Lu M."/>
            <person name="Kyrpides N."/>
            <person name="Mavromatis K."/>
            <person name="Ivanova N."/>
            <person name="Brettin T."/>
            <person name="Detter J.C."/>
            <person name="Han C."/>
            <person name="Larimer F."/>
            <person name="Land M."/>
            <person name="Hauser L."/>
            <person name="Markowitz V."/>
            <person name="Cheng J.-F."/>
            <person name="Hugenholtz P."/>
            <person name="Woyke T."/>
            <person name="Wu D."/>
            <person name="Spring S."/>
            <person name="Schroeder M."/>
            <person name="Brambilla E."/>
            <person name="Klenk H.-P."/>
            <person name="Eisen J.A."/>
        </authorList>
    </citation>
    <scope>NUCLEOTIDE SEQUENCE [LARGE SCALE GENOMIC DNA]</scope>
    <source>
        <strain evidence="2">ATCC 49306 / DSM 6799 / DCB-1</strain>
    </source>
</reference>
<dbReference type="STRING" id="706587.Desti_3107"/>
<keyword evidence="2" id="KW-1185">Reference proteome</keyword>